<feature type="compositionally biased region" description="Acidic residues" evidence="1">
    <location>
        <begin position="309"/>
        <end position="318"/>
    </location>
</feature>
<dbReference type="AlphaFoldDB" id="A0A0G4F9E6"/>
<dbReference type="EMBL" id="CDMZ01000215">
    <property type="protein sequence ID" value="CEM09306.1"/>
    <property type="molecule type" value="Genomic_DNA"/>
</dbReference>
<protein>
    <submittedName>
        <fullName evidence="3">Uncharacterized protein</fullName>
    </submittedName>
</protein>
<reference evidence="3" key="1">
    <citation type="submission" date="2014-11" db="EMBL/GenBank/DDBJ databases">
        <authorList>
            <person name="Otto D Thomas"/>
            <person name="Naeem Raeece"/>
        </authorList>
    </citation>
    <scope>NUCLEOTIDE SEQUENCE</scope>
</reference>
<accession>A0A0G4F9E6</accession>
<feature type="region of interest" description="Disordered" evidence="1">
    <location>
        <begin position="278"/>
        <end position="318"/>
    </location>
</feature>
<proteinExistence type="predicted"/>
<sequence length="318" mass="34602">MLVYVGVAPRSGRFGNICSGCLDVEELKFLADVQNEFRGGCLGCKLPSCVFSHQECLAGLRDTFPQFKTSVPTLKRFDVENMCSVVPQCDILGATRQNRRDCVKIGNWTCKQKPESEVCVMADNSKQWESEGSFKAFDRRFKDTCCTLAPLVHAIVWLLLVNTCVLLVAIIFDVGATFCCPEQFDPQWGKAKVHQYGHGGDAEGDHEAPTTNVHRVNPAGSHYPGHPPYPPPYPQTQSLPAPGKYAAGEGPFEGNSILYEGGTAAVTTGIPVERGTEGARAETQTQQQGVVALHSSGHEPAVLGRSREDLEEDAETQC</sequence>
<keyword evidence="2" id="KW-1133">Transmembrane helix</keyword>
<organism evidence="3">
    <name type="scientific">Chromera velia CCMP2878</name>
    <dbReference type="NCBI Taxonomy" id="1169474"/>
    <lineage>
        <taxon>Eukaryota</taxon>
        <taxon>Sar</taxon>
        <taxon>Alveolata</taxon>
        <taxon>Colpodellida</taxon>
        <taxon>Chromeraceae</taxon>
        <taxon>Chromera</taxon>
    </lineage>
</organism>
<evidence type="ECO:0000256" key="2">
    <source>
        <dbReference type="SAM" id="Phobius"/>
    </source>
</evidence>
<keyword evidence="2" id="KW-0812">Transmembrane</keyword>
<dbReference type="VEuPathDB" id="CryptoDB:Cvel_15856"/>
<evidence type="ECO:0000256" key="1">
    <source>
        <dbReference type="SAM" id="MobiDB-lite"/>
    </source>
</evidence>
<evidence type="ECO:0000313" key="3">
    <source>
        <dbReference type="EMBL" id="CEM09306.1"/>
    </source>
</evidence>
<name>A0A0G4F9E6_9ALVE</name>
<feature type="transmembrane region" description="Helical" evidence="2">
    <location>
        <begin position="148"/>
        <end position="172"/>
    </location>
</feature>
<keyword evidence="2" id="KW-0472">Membrane</keyword>
<gene>
    <name evidence="3" type="ORF">Cvel_15856</name>
</gene>